<dbReference type="PROSITE" id="PS51707">
    <property type="entry name" value="CYTH"/>
    <property type="match status" value="1"/>
</dbReference>
<organism evidence="2 3">
    <name type="scientific">bacterium (Candidatus Blackallbacteria) CG17_big_fil_post_rev_8_21_14_2_50_48_46</name>
    <dbReference type="NCBI Taxonomy" id="2014261"/>
    <lineage>
        <taxon>Bacteria</taxon>
        <taxon>Candidatus Blackallbacteria</taxon>
    </lineage>
</organism>
<dbReference type="SUPFAM" id="SSF55154">
    <property type="entry name" value="CYTH-like phosphatases"/>
    <property type="match status" value="1"/>
</dbReference>
<dbReference type="PANTHER" id="PTHR21028:SF2">
    <property type="entry name" value="CYTH DOMAIN-CONTAINING PROTEIN"/>
    <property type="match status" value="1"/>
</dbReference>
<sequence>MEIEVKLLNIDPQEIREKLSAAGCTQTGYEFQQNRMYDFHDRRLYEQEDGSYIRIRQMRDLATGRQKSLLTLKKTVSRDQFKIADETETLVDDPEMMESFLLKLGFVRIRIDEKIRETWQMPGLHFEIDEWAGMPPYLEVEAADQETVTQGLALLGFSMQDTTAMNLREVLALYKIESDSLQFKDFGRKIPGERQA</sequence>
<proteinExistence type="predicted"/>
<protein>
    <recommendedName>
        <fullName evidence="1">CYTH domain-containing protein</fullName>
    </recommendedName>
</protein>
<dbReference type="InterPro" id="IPR023577">
    <property type="entry name" value="CYTH_domain"/>
</dbReference>
<evidence type="ECO:0000259" key="1">
    <source>
        <dbReference type="PROSITE" id="PS51707"/>
    </source>
</evidence>
<evidence type="ECO:0000313" key="3">
    <source>
        <dbReference type="Proteomes" id="UP000231019"/>
    </source>
</evidence>
<dbReference type="Pfam" id="PF01928">
    <property type="entry name" value="CYTH"/>
    <property type="match status" value="1"/>
</dbReference>
<accession>A0A2M7G698</accession>
<dbReference type="Gene3D" id="2.40.320.10">
    <property type="entry name" value="Hypothetical Protein Pfu-838710-001"/>
    <property type="match status" value="1"/>
</dbReference>
<name>A0A2M7G698_9BACT</name>
<gene>
    <name evidence="2" type="ORF">COW36_08530</name>
</gene>
<reference evidence="2 3" key="1">
    <citation type="submission" date="2017-09" db="EMBL/GenBank/DDBJ databases">
        <title>Depth-based differentiation of microbial function through sediment-hosted aquifers and enrichment of novel symbionts in the deep terrestrial subsurface.</title>
        <authorList>
            <person name="Probst A.J."/>
            <person name="Ladd B."/>
            <person name="Jarett J.K."/>
            <person name="Geller-Mcgrath D.E."/>
            <person name="Sieber C.M."/>
            <person name="Emerson J.B."/>
            <person name="Anantharaman K."/>
            <person name="Thomas B.C."/>
            <person name="Malmstrom R."/>
            <person name="Stieglmeier M."/>
            <person name="Klingl A."/>
            <person name="Woyke T."/>
            <person name="Ryan C.M."/>
            <person name="Banfield J.F."/>
        </authorList>
    </citation>
    <scope>NUCLEOTIDE SEQUENCE [LARGE SCALE GENOMIC DNA]</scope>
    <source>
        <strain evidence="2">CG17_big_fil_post_rev_8_21_14_2_50_48_46</strain>
    </source>
</reference>
<dbReference type="AlphaFoldDB" id="A0A2M7G698"/>
<dbReference type="PANTHER" id="PTHR21028">
    <property type="entry name" value="SI:CH211-156B7.4"/>
    <property type="match status" value="1"/>
</dbReference>
<dbReference type="EMBL" id="PFFQ01000023">
    <property type="protein sequence ID" value="PIW17532.1"/>
    <property type="molecule type" value="Genomic_DNA"/>
</dbReference>
<dbReference type="InterPro" id="IPR033469">
    <property type="entry name" value="CYTH-like_dom_sf"/>
</dbReference>
<feature type="domain" description="CYTH" evidence="1">
    <location>
        <begin position="1"/>
        <end position="173"/>
    </location>
</feature>
<dbReference type="InterPro" id="IPR008173">
    <property type="entry name" value="Adenylyl_cyclase_CyaB"/>
</dbReference>
<comment type="caution">
    <text evidence="2">The sequence shown here is derived from an EMBL/GenBank/DDBJ whole genome shotgun (WGS) entry which is preliminary data.</text>
</comment>
<dbReference type="CDD" id="cd07890">
    <property type="entry name" value="CYTH-like_AC_IV-like"/>
    <property type="match status" value="1"/>
</dbReference>
<evidence type="ECO:0000313" key="2">
    <source>
        <dbReference type="EMBL" id="PIW17532.1"/>
    </source>
</evidence>
<dbReference type="Proteomes" id="UP000231019">
    <property type="component" value="Unassembled WGS sequence"/>
</dbReference>